<feature type="transmembrane region" description="Helical" evidence="1">
    <location>
        <begin position="115"/>
        <end position="136"/>
    </location>
</feature>
<keyword evidence="1" id="KW-1133">Transmembrane helix</keyword>
<dbReference type="KEGG" id="flt:Sv326_0465"/>
<keyword evidence="1" id="KW-0812">Transmembrane</keyword>
<accession>A0A7D6BFA0</accession>
<keyword evidence="1" id="KW-0472">Membrane</keyword>
<organism evidence="2 3">
    <name type="scientific">Fermentimicrarchaeum limneticum</name>
    <dbReference type="NCBI Taxonomy" id="2795018"/>
    <lineage>
        <taxon>Archaea</taxon>
        <taxon>Candidatus Micrarchaeota</taxon>
        <taxon>Candidatus Fermentimicrarchaeales</taxon>
        <taxon>Candidatus Fermentimicrarchaeaceae</taxon>
        <taxon>Candidatus Fermentimicrarchaeum</taxon>
    </lineage>
</organism>
<feature type="transmembrane region" description="Helical" evidence="1">
    <location>
        <begin position="175"/>
        <end position="197"/>
    </location>
</feature>
<proteinExistence type="predicted"/>
<dbReference type="Proteomes" id="UP000510821">
    <property type="component" value="Chromosome"/>
</dbReference>
<evidence type="ECO:0000256" key="1">
    <source>
        <dbReference type="SAM" id="Phobius"/>
    </source>
</evidence>
<dbReference type="AlphaFoldDB" id="A0A7D6BFA0"/>
<sequence length="234" mass="25124">MECAYHRDRVAVSKCTKCGKPLCGECCAEGNLCEDCLSEIETGGETLGKKRLLNWKGWLYSIIFPGRTFRYNRAGASLAGVAMNILAGLVLAGIIAFLLVSIAGSPLMSAFDYTTQFVIFLCIWLVNSLVAYSFSMLTGGMGSIKQHLYLLSLPLPLSPLLILLFGTLFNLSASILAVEILVVVLIIVYVVNLQLSALKEAHKFGNMQAAASGLVPLALSGAVVGLLIFVLSRK</sequence>
<feature type="transmembrane region" description="Helical" evidence="1">
    <location>
        <begin position="209"/>
        <end position="231"/>
    </location>
</feature>
<dbReference type="EMBL" id="CP058998">
    <property type="protein sequence ID" value="QLJ52640.1"/>
    <property type="molecule type" value="Genomic_DNA"/>
</dbReference>
<name>A0A7D6BFA0_FERL1</name>
<protein>
    <recommendedName>
        <fullName evidence="4">Yip1 domain-containing protein</fullName>
    </recommendedName>
</protein>
<evidence type="ECO:0000313" key="2">
    <source>
        <dbReference type="EMBL" id="QLJ52640.1"/>
    </source>
</evidence>
<feature type="transmembrane region" description="Helical" evidence="1">
    <location>
        <begin position="76"/>
        <end position="103"/>
    </location>
</feature>
<gene>
    <name evidence="2" type="ORF">Sv326_0465</name>
</gene>
<reference evidence="3" key="1">
    <citation type="submission" date="2020-07" db="EMBL/GenBank/DDBJ databases">
        <title>Metabolic diversity and evolutionary history of the archaeal phylum ###Micrarchaeota### uncovered from a freshwater lake metagenome.</title>
        <authorList>
            <person name="Kadnikov V.V."/>
            <person name="Savvichev A.S."/>
            <person name="Mardanov A.V."/>
            <person name="Beletsky A.V."/>
            <person name="Chupakov A.V."/>
            <person name="Kokryatskaya N.M."/>
            <person name="Pimenov N.V."/>
            <person name="Ravin N.V."/>
        </authorList>
    </citation>
    <scope>NUCLEOTIDE SEQUENCE [LARGE SCALE GENOMIC DNA]</scope>
</reference>
<evidence type="ECO:0008006" key="4">
    <source>
        <dbReference type="Google" id="ProtNLM"/>
    </source>
</evidence>
<evidence type="ECO:0000313" key="3">
    <source>
        <dbReference type="Proteomes" id="UP000510821"/>
    </source>
</evidence>
<feature type="transmembrane region" description="Helical" evidence="1">
    <location>
        <begin position="148"/>
        <end position="169"/>
    </location>
</feature>